<evidence type="ECO:0000256" key="7">
    <source>
        <dbReference type="ARBA" id="ARBA00022842"/>
    </source>
</evidence>
<comment type="caution">
    <text evidence="17">Lacks conserved residue(s) required for the propagation of feature annotation.</text>
</comment>
<feature type="transmembrane region" description="Helical" evidence="17">
    <location>
        <begin position="500"/>
        <end position="525"/>
    </location>
</feature>
<keyword evidence="3 17" id="KW-0813">Transport</keyword>
<feature type="transmembrane region" description="Helical" evidence="17">
    <location>
        <begin position="20"/>
        <end position="39"/>
    </location>
</feature>
<evidence type="ECO:0000256" key="15">
    <source>
        <dbReference type="ARBA" id="ARBA00036293"/>
    </source>
</evidence>
<dbReference type="GeneTree" id="ENSGT00950000183042"/>
<dbReference type="GO" id="GO:0030001">
    <property type="term" value="P:metal ion transport"/>
    <property type="evidence" value="ECO:0007669"/>
    <property type="project" value="UniProtKB-UniRule"/>
</dbReference>
<evidence type="ECO:0000256" key="13">
    <source>
        <dbReference type="ARBA" id="ARBA00036243"/>
    </source>
</evidence>
<evidence type="ECO:0000256" key="8">
    <source>
        <dbReference type="ARBA" id="ARBA00022989"/>
    </source>
</evidence>
<dbReference type="Pfam" id="PF01769">
    <property type="entry name" value="MgtE"/>
    <property type="match status" value="2"/>
</dbReference>
<keyword evidence="4" id="KW-1003">Cell membrane</keyword>
<evidence type="ECO:0000256" key="14">
    <source>
        <dbReference type="ARBA" id="ARBA00036245"/>
    </source>
</evidence>
<dbReference type="FunFam" id="1.10.357.20:FF:000001">
    <property type="entry name" value="Solute carrier family 41 member 2"/>
    <property type="match status" value="1"/>
</dbReference>
<evidence type="ECO:0000259" key="18">
    <source>
        <dbReference type="Pfam" id="PF01769"/>
    </source>
</evidence>
<evidence type="ECO:0000256" key="17">
    <source>
        <dbReference type="RuleBase" id="RU369007"/>
    </source>
</evidence>
<comment type="function">
    <text evidence="17">Acts as a magnesium transporter.</text>
</comment>
<feature type="domain" description="SLC41A/MgtE integral membrane" evidence="18">
    <location>
        <begin position="376"/>
        <end position="516"/>
    </location>
</feature>
<dbReference type="FunFam" id="1.10.357.20:FF:000002">
    <property type="entry name" value="Solute carrier family 41, member 2"/>
    <property type="match status" value="1"/>
</dbReference>
<feature type="domain" description="SLC41A/MgtE integral membrane" evidence="18">
    <location>
        <begin position="161"/>
        <end position="294"/>
    </location>
</feature>
<evidence type="ECO:0000256" key="4">
    <source>
        <dbReference type="ARBA" id="ARBA00022475"/>
    </source>
</evidence>
<evidence type="ECO:0000256" key="10">
    <source>
        <dbReference type="ARBA" id="ARBA00023136"/>
    </source>
</evidence>
<organism evidence="19 20">
    <name type="scientific">Callorhinchus milii</name>
    <name type="common">Ghost shark</name>
    <dbReference type="NCBI Taxonomy" id="7868"/>
    <lineage>
        <taxon>Eukaryota</taxon>
        <taxon>Metazoa</taxon>
        <taxon>Chordata</taxon>
        <taxon>Craniata</taxon>
        <taxon>Vertebrata</taxon>
        <taxon>Chondrichthyes</taxon>
        <taxon>Holocephali</taxon>
        <taxon>Chimaeriformes</taxon>
        <taxon>Callorhinchidae</taxon>
        <taxon>Callorhinchus</taxon>
    </lineage>
</organism>
<dbReference type="OMA" id="CEFSAND"/>
<evidence type="ECO:0000256" key="5">
    <source>
        <dbReference type="ARBA" id="ARBA00022692"/>
    </source>
</evidence>
<keyword evidence="20" id="KW-1185">Reference proteome</keyword>
<dbReference type="GO" id="GO:0008324">
    <property type="term" value="F:monoatomic cation transmembrane transporter activity"/>
    <property type="evidence" value="ECO:0007669"/>
    <property type="project" value="UniProtKB-UniRule"/>
</dbReference>
<dbReference type="InParanoid" id="A0A4W3HXE6"/>
<evidence type="ECO:0000313" key="20">
    <source>
        <dbReference type="Proteomes" id="UP000314986"/>
    </source>
</evidence>
<comment type="catalytic activity">
    <reaction evidence="13">
        <text>Fe(2+)(in) = Fe(2+)(out)</text>
        <dbReference type="Rhea" id="RHEA:28486"/>
        <dbReference type="ChEBI" id="CHEBI:29033"/>
    </reaction>
</comment>
<protein>
    <recommendedName>
        <fullName evidence="17">Solute carrier family 41 member</fullName>
    </recommendedName>
</protein>
<keyword evidence="8 17" id="KW-1133">Transmembrane helix</keyword>
<reference evidence="20" key="1">
    <citation type="journal article" date="2006" name="Science">
        <title>Ancient noncoding elements conserved in the human genome.</title>
        <authorList>
            <person name="Venkatesh B."/>
            <person name="Kirkness E.F."/>
            <person name="Loh Y.H."/>
            <person name="Halpern A.L."/>
            <person name="Lee A.P."/>
            <person name="Johnson J."/>
            <person name="Dandona N."/>
            <person name="Viswanathan L.D."/>
            <person name="Tay A."/>
            <person name="Venter J.C."/>
            <person name="Strausberg R.L."/>
            <person name="Brenner S."/>
        </authorList>
    </citation>
    <scope>NUCLEOTIDE SEQUENCE [LARGE SCALE GENOMIC DNA]</scope>
</reference>
<evidence type="ECO:0000256" key="1">
    <source>
        <dbReference type="ARBA" id="ARBA00004651"/>
    </source>
</evidence>
<feature type="transmembrane region" description="Helical" evidence="17">
    <location>
        <begin position="368"/>
        <end position="388"/>
    </location>
</feature>
<dbReference type="AlphaFoldDB" id="A0A4W3HXE6"/>
<feature type="transmembrane region" description="Helical" evidence="17">
    <location>
        <begin position="457"/>
        <end position="479"/>
    </location>
</feature>
<dbReference type="Ensembl" id="ENSCMIT00000019923.1">
    <property type="protein sequence ID" value="ENSCMIP00000019557.1"/>
    <property type="gene ID" value="ENSCMIG00000008933.1"/>
</dbReference>
<feature type="transmembrane region" description="Helical" evidence="17">
    <location>
        <begin position="233"/>
        <end position="263"/>
    </location>
</feature>
<feature type="transmembrane region" description="Helical" evidence="17">
    <location>
        <begin position="116"/>
        <end position="142"/>
    </location>
</feature>
<comment type="similarity">
    <text evidence="2 17">Belongs to the SLC41A transporter family.</text>
</comment>
<dbReference type="PANTHER" id="PTHR16228:SF25">
    <property type="entry name" value="SOLUTE CARRIER FAMILY 41 MEMBER 2"/>
    <property type="match status" value="1"/>
</dbReference>
<comment type="catalytic activity">
    <reaction evidence="11">
        <text>Mg(2+)(in) = Mg(2+)(out)</text>
        <dbReference type="Rhea" id="RHEA:29827"/>
        <dbReference type="ChEBI" id="CHEBI:18420"/>
    </reaction>
</comment>
<dbReference type="InterPro" id="IPR036739">
    <property type="entry name" value="SLC41_membr_dom_sf"/>
</dbReference>
<reference evidence="20" key="2">
    <citation type="journal article" date="2007" name="PLoS Biol.">
        <title>Survey sequencing and comparative analysis of the elephant shark (Callorhinchus milii) genome.</title>
        <authorList>
            <person name="Venkatesh B."/>
            <person name="Kirkness E.F."/>
            <person name="Loh Y.H."/>
            <person name="Halpern A.L."/>
            <person name="Lee A.P."/>
            <person name="Johnson J."/>
            <person name="Dandona N."/>
            <person name="Viswanathan L.D."/>
            <person name="Tay A."/>
            <person name="Venter J.C."/>
            <person name="Strausberg R.L."/>
            <person name="Brenner S."/>
        </authorList>
    </citation>
    <scope>NUCLEOTIDE SEQUENCE [LARGE SCALE GENOMIC DNA]</scope>
</reference>
<keyword evidence="10 17" id="KW-0472">Membrane</keyword>
<keyword evidence="5 17" id="KW-0812">Transmembrane</keyword>
<dbReference type="GO" id="GO:0022890">
    <property type="term" value="F:inorganic cation transmembrane transporter activity"/>
    <property type="evidence" value="ECO:0007669"/>
    <property type="project" value="UniProtKB-UniRule"/>
</dbReference>
<evidence type="ECO:0000256" key="2">
    <source>
        <dbReference type="ARBA" id="ARBA00009749"/>
    </source>
</evidence>
<keyword evidence="9 17" id="KW-0406">Ion transport</keyword>
<gene>
    <name evidence="19" type="primary">slc41a2b</name>
</gene>
<evidence type="ECO:0000256" key="12">
    <source>
        <dbReference type="ARBA" id="ARBA00036173"/>
    </source>
</evidence>
<dbReference type="Proteomes" id="UP000314986">
    <property type="component" value="Unassembled WGS sequence"/>
</dbReference>
<name>A0A4W3HXE6_CALMI</name>
<feature type="transmembrane region" description="Helical" evidence="17">
    <location>
        <begin position="432"/>
        <end position="451"/>
    </location>
</feature>
<sequence length="534" mass="57922">EKEKEEESATLRKKDKQHTGIWDCVFLCVCVCISLCVSVSDRFAANEAELLLSQFNQSTTNHRARKPSHENPEMPNTQLHLDSDITSETDTLLEQESSASNSEEPKTKKPWLPKETVLTIGCQILFPFLLAGLGTVTAGMVLDIVQHWTVFENITDVFILVPALLGLKGNLEMTLASRLSTAVNIGKMDSATEQWKLIACNMALKQMQATVVGFLAAVAAVVLGWIPEGHFRMNHAVLLCSSSVATGFIASLTQGIIMVGVIVGSKKTGINPDNVSTPVAGSLGDLLTLSILAWISQGLYNCLDTRPYMSPLVCAFFLALTPIWIVLSLKHPATKQVLCSGWEPIITAMGISSLGGLILGKTVSDPNFVGMVVFSPVINGIGGNLVAIQTSRISTYLHFHSNPGEVPEELQNCRNPCRIFLGTGLNNKSAQVLLLLVIPGHLIFLFAIHLLKSGHTSLTPIFISIYLAAALLQVSILLCTADWMVHYMWRKGKDPDSFSIPYLTALGDLLGTALLAISFNILWLIGDRDGDVGD</sequence>
<accession>A0A4W3HXE6</accession>
<feature type="transmembrane region" description="Helical" evidence="17">
    <location>
        <begin position="275"/>
        <end position="296"/>
    </location>
</feature>
<reference evidence="19" key="4">
    <citation type="submission" date="2025-08" db="UniProtKB">
        <authorList>
            <consortium name="Ensembl"/>
        </authorList>
    </citation>
    <scope>IDENTIFICATION</scope>
</reference>
<evidence type="ECO:0000313" key="19">
    <source>
        <dbReference type="Ensembl" id="ENSCMIP00000019557.1"/>
    </source>
</evidence>
<comment type="subcellular location">
    <subcellularLocation>
        <location evidence="1">Cell membrane</location>
        <topology evidence="1">Multi-pass membrane protein</topology>
    </subcellularLocation>
    <subcellularLocation>
        <location evidence="17">Membrane</location>
        <topology evidence="17">Multi-pass membrane protein</topology>
    </subcellularLocation>
</comment>
<reference evidence="20" key="3">
    <citation type="journal article" date="2014" name="Nature">
        <title>Elephant shark genome provides unique insights into gnathostome evolution.</title>
        <authorList>
            <consortium name="International Elephant Shark Genome Sequencing Consortium"/>
            <person name="Venkatesh B."/>
            <person name="Lee A.P."/>
            <person name="Ravi V."/>
            <person name="Maurya A.K."/>
            <person name="Lian M.M."/>
            <person name="Swann J.B."/>
            <person name="Ohta Y."/>
            <person name="Flajnik M.F."/>
            <person name="Sutoh Y."/>
            <person name="Kasahara M."/>
            <person name="Hoon S."/>
            <person name="Gangu V."/>
            <person name="Roy S.W."/>
            <person name="Irimia M."/>
            <person name="Korzh V."/>
            <person name="Kondrychyn I."/>
            <person name="Lim Z.W."/>
            <person name="Tay B.H."/>
            <person name="Tohari S."/>
            <person name="Kong K.W."/>
            <person name="Ho S."/>
            <person name="Lorente-Galdos B."/>
            <person name="Quilez J."/>
            <person name="Marques-Bonet T."/>
            <person name="Raney B.J."/>
            <person name="Ingham P.W."/>
            <person name="Tay A."/>
            <person name="Hillier L.W."/>
            <person name="Minx P."/>
            <person name="Boehm T."/>
            <person name="Wilson R.K."/>
            <person name="Brenner S."/>
            <person name="Warren W.C."/>
        </authorList>
    </citation>
    <scope>NUCLEOTIDE SEQUENCE [LARGE SCALE GENOMIC DNA]</scope>
</reference>
<evidence type="ECO:0000256" key="3">
    <source>
        <dbReference type="ARBA" id="ARBA00022448"/>
    </source>
</evidence>
<dbReference type="Gene3D" id="1.10.357.20">
    <property type="entry name" value="SLC41 divalent cation transporters, integral membrane domain"/>
    <property type="match status" value="2"/>
</dbReference>
<comment type="catalytic activity">
    <reaction evidence="14">
        <text>Co(2+)(in) = Co(2+)(out)</text>
        <dbReference type="Rhea" id="RHEA:28578"/>
        <dbReference type="ChEBI" id="CHEBI:48828"/>
    </reaction>
</comment>
<feature type="transmembrane region" description="Helical" evidence="17">
    <location>
        <begin position="209"/>
        <end position="227"/>
    </location>
</feature>
<feature type="transmembrane region" description="Helical" evidence="17">
    <location>
        <begin position="341"/>
        <end position="362"/>
    </location>
</feature>
<comment type="catalytic activity">
    <reaction evidence="12">
        <text>Mn(2+)(in) = Mn(2+)(out)</text>
        <dbReference type="Rhea" id="RHEA:28699"/>
        <dbReference type="ChEBI" id="CHEBI:29035"/>
    </reaction>
</comment>
<proteinExistence type="inferred from homology"/>
<keyword evidence="6" id="KW-0677">Repeat</keyword>
<evidence type="ECO:0000256" key="16">
    <source>
        <dbReference type="ARBA" id="ARBA00046252"/>
    </source>
</evidence>
<dbReference type="InterPro" id="IPR045349">
    <property type="entry name" value="SLC41A1-3"/>
</dbReference>
<dbReference type="InterPro" id="IPR006667">
    <property type="entry name" value="SLC41_membr_dom"/>
</dbReference>
<reference evidence="19" key="5">
    <citation type="submission" date="2025-09" db="UniProtKB">
        <authorList>
            <consortium name="Ensembl"/>
        </authorList>
    </citation>
    <scope>IDENTIFICATION</scope>
</reference>
<evidence type="ECO:0000256" key="6">
    <source>
        <dbReference type="ARBA" id="ARBA00022737"/>
    </source>
</evidence>
<evidence type="ECO:0000256" key="11">
    <source>
        <dbReference type="ARBA" id="ARBA00034269"/>
    </source>
</evidence>
<dbReference type="FunCoup" id="A0A4W3HXE6">
    <property type="interactions" value="94"/>
</dbReference>
<dbReference type="GO" id="GO:0005886">
    <property type="term" value="C:plasma membrane"/>
    <property type="evidence" value="ECO:0007669"/>
    <property type="project" value="UniProtKB-SubCell"/>
</dbReference>
<evidence type="ECO:0000256" key="9">
    <source>
        <dbReference type="ARBA" id="ARBA00023065"/>
    </source>
</evidence>
<comment type="function">
    <text evidence="16">Acts as a plasma-membrane magnesium transporter. Can also mediate the transport of other divalent metal cations in an order of Ba(2+) &gt; Ni(2+) &gt; Co(2+) &gt; Fe(2+) &gt; Mn(2+).</text>
</comment>
<feature type="transmembrane region" description="Helical" evidence="17">
    <location>
        <begin position="148"/>
        <end position="167"/>
    </location>
</feature>
<dbReference type="SUPFAM" id="SSF161093">
    <property type="entry name" value="MgtE membrane domain-like"/>
    <property type="match status" value="2"/>
</dbReference>
<dbReference type="PANTHER" id="PTHR16228">
    <property type="entry name" value="DIVALENT CATION TRANSPORTER SOLUTE CARRIER FAMILY 41"/>
    <property type="match status" value="1"/>
</dbReference>
<keyword evidence="7 17" id="KW-0460">Magnesium</keyword>
<comment type="catalytic activity">
    <reaction evidence="15">
        <text>Ni(2+)(in) = Ni(2+)(out)</text>
        <dbReference type="Rhea" id="RHEA:29831"/>
        <dbReference type="ChEBI" id="CHEBI:49786"/>
    </reaction>
</comment>
<feature type="transmembrane region" description="Helical" evidence="17">
    <location>
        <begin position="308"/>
        <end position="329"/>
    </location>
</feature>